<accession>A0AB38XMB2</accession>
<feature type="domain" description="Acyl-CoA thioesterase 2 C-terminal" evidence="3">
    <location>
        <begin position="192"/>
        <end position="295"/>
    </location>
</feature>
<keyword evidence="2" id="KW-0378">Hydrolase</keyword>
<gene>
    <name evidence="5" type="ORF">PIG85_07050</name>
</gene>
<dbReference type="InterPro" id="IPR029069">
    <property type="entry name" value="HotDog_dom_sf"/>
</dbReference>
<evidence type="ECO:0000313" key="5">
    <source>
        <dbReference type="EMBL" id="WCE45418.1"/>
    </source>
</evidence>
<dbReference type="InterPro" id="IPR003703">
    <property type="entry name" value="Acyl_CoA_thio"/>
</dbReference>
<name>A0AB38XMB2_9ACTO</name>
<dbReference type="InterPro" id="IPR049449">
    <property type="entry name" value="TesB_ACOT8-like_N"/>
</dbReference>
<dbReference type="PANTHER" id="PTHR11066:SF34">
    <property type="entry name" value="ACYL-COENZYME A THIOESTERASE 8"/>
    <property type="match status" value="1"/>
</dbReference>
<organism evidence="5 6">
    <name type="scientific">Winkia neuii subsp. anitrata</name>
    <dbReference type="NCBI Taxonomy" id="29318"/>
    <lineage>
        <taxon>Bacteria</taxon>
        <taxon>Bacillati</taxon>
        <taxon>Actinomycetota</taxon>
        <taxon>Actinomycetes</taxon>
        <taxon>Actinomycetales</taxon>
        <taxon>Actinomycetaceae</taxon>
        <taxon>Winkia</taxon>
    </lineage>
</organism>
<evidence type="ECO:0000256" key="2">
    <source>
        <dbReference type="ARBA" id="ARBA00022801"/>
    </source>
</evidence>
<protein>
    <submittedName>
        <fullName evidence="5">Thioesterase family protein</fullName>
    </submittedName>
</protein>
<dbReference type="KEGG" id="wne:PIG85_07050"/>
<dbReference type="Pfam" id="PF02551">
    <property type="entry name" value="Acyl_CoA_thio"/>
    <property type="match status" value="1"/>
</dbReference>
<evidence type="ECO:0000313" key="6">
    <source>
        <dbReference type="Proteomes" id="UP001211044"/>
    </source>
</evidence>
<proteinExistence type="inferred from homology"/>
<dbReference type="CDD" id="cd03444">
    <property type="entry name" value="Thioesterase_II_repeat1"/>
    <property type="match status" value="1"/>
</dbReference>
<dbReference type="InterPro" id="IPR042171">
    <property type="entry name" value="Acyl-CoA_hotdog"/>
</dbReference>
<dbReference type="GO" id="GO:0047617">
    <property type="term" value="F:fatty acyl-CoA hydrolase activity"/>
    <property type="evidence" value="ECO:0007669"/>
    <property type="project" value="InterPro"/>
</dbReference>
<dbReference type="EMBL" id="CP116394">
    <property type="protein sequence ID" value="WCE45418.1"/>
    <property type="molecule type" value="Genomic_DNA"/>
</dbReference>
<dbReference type="CDD" id="cd03445">
    <property type="entry name" value="Thioesterase_II_repeat2"/>
    <property type="match status" value="1"/>
</dbReference>
<reference evidence="5" key="1">
    <citation type="submission" date="2023-01" db="EMBL/GenBank/DDBJ databases">
        <title>Comparative Genomic Analysis of the Clinically-Derived Winkia Strain NY0527 Provides Evidence into the Taxonomic Reassignment of Winkia neuii and Characterizes Their Virulence Traits.</title>
        <authorList>
            <person name="Cai X."/>
            <person name="Peng Y."/>
            <person name="Li M."/>
            <person name="Qiu Y."/>
            <person name="Wang Y."/>
            <person name="Xu L."/>
            <person name="Hou Q."/>
        </authorList>
    </citation>
    <scope>NUCLEOTIDE SEQUENCE</scope>
    <source>
        <strain evidence="5">NY0527</strain>
    </source>
</reference>
<dbReference type="InterPro" id="IPR025652">
    <property type="entry name" value="TesB_C"/>
</dbReference>
<dbReference type="GO" id="GO:0009062">
    <property type="term" value="P:fatty acid catabolic process"/>
    <property type="evidence" value="ECO:0007669"/>
    <property type="project" value="TreeGrafter"/>
</dbReference>
<dbReference type="RefSeq" id="WP_048706542.1">
    <property type="nucleotide sequence ID" value="NZ_CP116394.1"/>
</dbReference>
<dbReference type="SUPFAM" id="SSF54637">
    <property type="entry name" value="Thioesterase/thiol ester dehydrase-isomerase"/>
    <property type="match status" value="2"/>
</dbReference>
<dbReference type="Pfam" id="PF13622">
    <property type="entry name" value="4HBT_3"/>
    <property type="match status" value="1"/>
</dbReference>
<evidence type="ECO:0000256" key="1">
    <source>
        <dbReference type="ARBA" id="ARBA00006538"/>
    </source>
</evidence>
<dbReference type="AlphaFoldDB" id="A0AB38XMB2"/>
<feature type="domain" description="Acyl-CoA thioesterase-like N-terminal HotDog" evidence="4">
    <location>
        <begin position="40"/>
        <end position="123"/>
    </location>
</feature>
<comment type="similarity">
    <text evidence="1">Belongs to the C/M/P thioester hydrolase family.</text>
</comment>
<dbReference type="Proteomes" id="UP001211044">
    <property type="component" value="Chromosome"/>
</dbReference>
<evidence type="ECO:0000259" key="3">
    <source>
        <dbReference type="Pfam" id="PF02551"/>
    </source>
</evidence>
<sequence length="313" mass="34854">MTDPIQIPAVHEEPVSSVLRAMQLRPLGTDSFEADSLPQTANRIYGGQVLAQALLAASATIEDSPSDPRLPNSFHAYFMRVGDNTIPVSIDVDRLRDGRSFSTRRVDVIQREKVILTMTSSFQKVQPDLSTQIQMPDVPEPEDVPNSLEMFRDQGNPVSKYLGKTAAFEMRHVAGSLYFSERTEPLAKGATWIRPRGAKLPSWTPQSVHRALLAYVSDQFMLEPVIRSNGLTWRTPGMAVASLDHAMWFYRSVDINDWHLFVQESPTTWGSRGLGITKVFNSTGRLVAVAAQEGMIRSNVPTGDWVLPEPPLH</sequence>
<evidence type="ECO:0000259" key="4">
    <source>
        <dbReference type="Pfam" id="PF13622"/>
    </source>
</evidence>
<dbReference type="GO" id="GO:0006637">
    <property type="term" value="P:acyl-CoA metabolic process"/>
    <property type="evidence" value="ECO:0007669"/>
    <property type="project" value="InterPro"/>
</dbReference>
<dbReference type="PANTHER" id="PTHR11066">
    <property type="entry name" value="ACYL-COA THIOESTERASE"/>
    <property type="match status" value="1"/>
</dbReference>
<dbReference type="Gene3D" id="2.40.160.210">
    <property type="entry name" value="Acyl-CoA thioesterase, double hotdog domain"/>
    <property type="match status" value="1"/>
</dbReference>